<dbReference type="Pfam" id="PF10029">
    <property type="entry name" value="DUF2271"/>
    <property type="match status" value="1"/>
</dbReference>
<dbReference type="AlphaFoldDB" id="A0A1I6GZN6"/>
<gene>
    <name evidence="1" type="ORF">SAMN04488005_2397</name>
</gene>
<organism evidence="1 2">
    <name type="scientific">Yoonia tamlensis</name>
    <dbReference type="NCBI Taxonomy" id="390270"/>
    <lineage>
        <taxon>Bacteria</taxon>
        <taxon>Pseudomonadati</taxon>
        <taxon>Pseudomonadota</taxon>
        <taxon>Alphaproteobacteria</taxon>
        <taxon>Rhodobacterales</taxon>
        <taxon>Paracoccaceae</taxon>
        <taxon>Yoonia</taxon>
    </lineage>
</organism>
<evidence type="ECO:0000313" key="1">
    <source>
        <dbReference type="EMBL" id="SFR47652.1"/>
    </source>
</evidence>
<dbReference type="OrthoDB" id="6057843at2"/>
<dbReference type="Proteomes" id="UP000199478">
    <property type="component" value="Unassembled WGS sequence"/>
</dbReference>
<keyword evidence="2" id="KW-1185">Reference proteome</keyword>
<sequence length="179" mass="20197">MHPFSKLLPVTGPITQVFRQKETMRARALALALGLSSAPFSAAAEEATFLVQLENYAGENAYFALYLIDPDDRFVRTLWVSGDEARWYPDQPRWWKYVGRAQEDLLPVTGASTAAGDRAVIRIALEPEVLDAGYQIRVDTSVEDQQNFPNDIQIPLESTAHGEKIEGTGYVRYIRYAWE</sequence>
<reference evidence="2" key="1">
    <citation type="submission" date="2016-10" db="EMBL/GenBank/DDBJ databases">
        <authorList>
            <person name="Varghese N."/>
            <person name="Submissions S."/>
        </authorList>
    </citation>
    <scope>NUCLEOTIDE SEQUENCE [LARGE SCALE GENOMIC DNA]</scope>
    <source>
        <strain evidence="2">DSM 26879</strain>
    </source>
</reference>
<dbReference type="STRING" id="390270.SAMN04488005_2397"/>
<dbReference type="InterPro" id="IPR014469">
    <property type="entry name" value="DUF2271"/>
</dbReference>
<dbReference type="EMBL" id="FOYP01000001">
    <property type="protein sequence ID" value="SFR47652.1"/>
    <property type="molecule type" value="Genomic_DNA"/>
</dbReference>
<protein>
    <recommendedName>
        <fullName evidence="3">DUF2271 domain-containing protein</fullName>
    </recommendedName>
</protein>
<name>A0A1I6GZN6_9RHOB</name>
<evidence type="ECO:0008006" key="3">
    <source>
        <dbReference type="Google" id="ProtNLM"/>
    </source>
</evidence>
<proteinExistence type="predicted"/>
<accession>A0A1I6GZN6</accession>
<dbReference type="RefSeq" id="WP_090200161.1">
    <property type="nucleotide sequence ID" value="NZ_FOYP01000001.1"/>
</dbReference>
<evidence type="ECO:0000313" key="2">
    <source>
        <dbReference type="Proteomes" id="UP000199478"/>
    </source>
</evidence>